<evidence type="ECO:0000256" key="5">
    <source>
        <dbReference type="ARBA" id="ARBA00022741"/>
    </source>
</evidence>
<name>A0A815JGK1_9BILA</name>
<evidence type="ECO:0000256" key="3">
    <source>
        <dbReference type="ARBA" id="ARBA00022527"/>
    </source>
</evidence>
<accession>A0A815JGK1</accession>
<dbReference type="GO" id="GO:0005524">
    <property type="term" value="F:ATP binding"/>
    <property type="evidence" value="ECO:0007669"/>
    <property type="project" value="UniProtKB-KW"/>
</dbReference>
<dbReference type="GO" id="GO:0030332">
    <property type="term" value="F:cyclin binding"/>
    <property type="evidence" value="ECO:0007669"/>
    <property type="project" value="TreeGrafter"/>
</dbReference>
<evidence type="ECO:0000256" key="1">
    <source>
        <dbReference type="ARBA" id="ARBA00006485"/>
    </source>
</evidence>
<dbReference type="EC" id="2.7.11.22" evidence="2"/>
<keyword evidence="3" id="KW-0723">Serine/threonine-protein kinase</keyword>
<sequence length="345" mass="40282">MNYHSHSCRSPLLMQSKHSLSWIHIKLLGTGTFGYVDHVRHSSEHTWEFARKTIKYNEKMDINGDLSATAIREISILKTLDHPNIIKLVHVEYNFDKKDFLSFFLEIFPIDLKRYIDACLSTERLSSKLIQSYTYQILCAIDYLHRRAIIHRDIKPSNIVIDFNGHLKLADFGLARRCRIPERALTHEVVTLWYRPPEILLNAPTYGMPLDIWGVGCVFAEMCLRRPLFRGECEIDQLLLIFRLFGTPSVVEWPDIANCLYYQANFPNFPINSIELSQLPILNADRQLLSDILIYNPQNRPTAKHLIEQHPYFNCQSILILEKPIQTIIDRAIRLQTENMKHIVI</sequence>
<dbReference type="SUPFAM" id="SSF56112">
    <property type="entry name" value="Protein kinase-like (PK-like)"/>
    <property type="match status" value="1"/>
</dbReference>
<organism evidence="9 10">
    <name type="scientific">Adineta steineri</name>
    <dbReference type="NCBI Taxonomy" id="433720"/>
    <lineage>
        <taxon>Eukaryota</taxon>
        <taxon>Metazoa</taxon>
        <taxon>Spiralia</taxon>
        <taxon>Gnathifera</taxon>
        <taxon>Rotifera</taxon>
        <taxon>Eurotatoria</taxon>
        <taxon>Bdelloidea</taxon>
        <taxon>Adinetida</taxon>
        <taxon>Adinetidae</taxon>
        <taxon>Adineta</taxon>
    </lineage>
</organism>
<dbReference type="GO" id="GO:0007165">
    <property type="term" value="P:signal transduction"/>
    <property type="evidence" value="ECO:0007669"/>
    <property type="project" value="TreeGrafter"/>
</dbReference>
<dbReference type="GO" id="GO:0010389">
    <property type="term" value="P:regulation of G2/M transition of mitotic cell cycle"/>
    <property type="evidence" value="ECO:0007669"/>
    <property type="project" value="TreeGrafter"/>
</dbReference>
<dbReference type="PROSITE" id="PS50011">
    <property type="entry name" value="PROTEIN_KINASE_DOM"/>
    <property type="match status" value="1"/>
</dbReference>
<keyword evidence="6" id="KW-0418">Kinase</keyword>
<comment type="caution">
    <text evidence="9">The sequence shown here is derived from an EMBL/GenBank/DDBJ whole genome shotgun (WGS) entry which is preliminary data.</text>
</comment>
<dbReference type="FunFam" id="1.10.510.10:FF:000611">
    <property type="entry name" value="CMGC family protein kinase"/>
    <property type="match status" value="1"/>
</dbReference>
<evidence type="ECO:0000313" key="9">
    <source>
        <dbReference type="EMBL" id="CAF1378797.1"/>
    </source>
</evidence>
<dbReference type="PROSITE" id="PS00108">
    <property type="entry name" value="PROTEIN_KINASE_ST"/>
    <property type="match status" value="1"/>
</dbReference>
<comment type="similarity">
    <text evidence="1">Belongs to the protein kinase superfamily. CMGC Ser/Thr protein kinase family. CDC2/CDKX subfamily.</text>
</comment>
<dbReference type="GO" id="GO:0010468">
    <property type="term" value="P:regulation of gene expression"/>
    <property type="evidence" value="ECO:0007669"/>
    <property type="project" value="TreeGrafter"/>
</dbReference>
<dbReference type="AlphaFoldDB" id="A0A815JGK1"/>
<dbReference type="InterPro" id="IPR050108">
    <property type="entry name" value="CDK"/>
</dbReference>
<dbReference type="Gene3D" id="3.30.200.20">
    <property type="entry name" value="Phosphorylase Kinase, domain 1"/>
    <property type="match status" value="1"/>
</dbReference>
<proteinExistence type="inferred from homology"/>
<dbReference type="PANTHER" id="PTHR24056:SF254">
    <property type="entry name" value="CYCLIN-DEPENDENT KINASE 2"/>
    <property type="match status" value="1"/>
</dbReference>
<dbReference type="GO" id="GO:0000082">
    <property type="term" value="P:G1/S transition of mitotic cell cycle"/>
    <property type="evidence" value="ECO:0007669"/>
    <property type="project" value="TreeGrafter"/>
</dbReference>
<reference evidence="9" key="1">
    <citation type="submission" date="2021-02" db="EMBL/GenBank/DDBJ databases">
        <authorList>
            <person name="Nowell W R."/>
        </authorList>
    </citation>
    <scope>NUCLEOTIDE SEQUENCE</scope>
</reference>
<dbReference type="GO" id="GO:0005737">
    <property type="term" value="C:cytoplasm"/>
    <property type="evidence" value="ECO:0007669"/>
    <property type="project" value="TreeGrafter"/>
</dbReference>
<evidence type="ECO:0000313" key="10">
    <source>
        <dbReference type="Proteomes" id="UP000663845"/>
    </source>
</evidence>
<dbReference type="Proteomes" id="UP000663845">
    <property type="component" value="Unassembled WGS sequence"/>
</dbReference>
<dbReference type="GO" id="GO:0004693">
    <property type="term" value="F:cyclin-dependent protein serine/threonine kinase activity"/>
    <property type="evidence" value="ECO:0007669"/>
    <property type="project" value="UniProtKB-EC"/>
</dbReference>
<keyword evidence="4" id="KW-0808">Transferase</keyword>
<dbReference type="InterPro" id="IPR011009">
    <property type="entry name" value="Kinase-like_dom_sf"/>
</dbReference>
<dbReference type="SMART" id="SM00220">
    <property type="entry name" value="S_TKc"/>
    <property type="match status" value="1"/>
</dbReference>
<dbReference type="GO" id="GO:0005634">
    <property type="term" value="C:nucleus"/>
    <property type="evidence" value="ECO:0007669"/>
    <property type="project" value="TreeGrafter"/>
</dbReference>
<dbReference type="PANTHER" id="PTHR24056">
    <property type="entry name" value="CELL DIVISION PROTEIN KINASE"/>
    <property type="match status" value="1"/>
</dbReference>
<dbReference type="Gene3D" id="1.10.510.10">
    <property type="entry name" value="Transferase(Phosphotransferase) domain 1"/>
    <property type="match status" value="1"/>
</dbReference>
<evidence type="ECO:0000256" key="7">
    <source>
        <dbReference type="ARBA" id="ARBA00022840"/>
    </source>
</evidence>
<evidence type="ECO:0000256" key="2">
    <source>
        <dbReference type="ARBA" id="ARBA00012425"/>
    </source>
</evidence>
<dbReference type="EMBL" id="CAJNOG010000894">
    <property type="protein sequence ID" value="CAF1378797.1"/>
    <property type="molecule type" value="Genomic_DNA"/>
</dbReference>
<keyword evidence="7" id="KW-0067">ATP-binding</keyword>
<feature type="domain" description="Protein kinase" evidence="8">
    <location>
        <begin position="22"/>
        <end position="313"/>
    </location>
</feature>
<dbReference type="Pfam" id="PF00069">
    <property type="entry name" value="Pkinase"/>
    <property type="match status" value="1"/>
</dbReference>
<dbReference type="InterPro" id="IPR000719">
    <property type="entry name" value="Prot_kinase_dom"/>
</dbReference>
<evidence type="ECO:0000256" key="4">
    <source>
        <dbReference type="ARBA" id="ARBA00022679"/>
    </source>
</evidence>
<dbReference type="GO" id="GO:0000307">
    <property type="term" value="C:cyclin-dependent protein kinase holoenzyme complex"/>
    <property type="evidence" value="ECO:0007669"/>
    <property type="project" value="TreeGrafter"/>
</dbReference>
<evidence type="ECO:0000256" key="6">
    <source>
        <dbReference type="ARBA" id="ARBA00022777"/>
    </source>
</evidence>
<keyword evidence="5" id="KW-0547">Nucleotide-binding</keyword>
<evidence type="ECO:0000259" key="8">
    <source>
        <dbReference type="PROSITE" id="PS50011"/>
    </source>
</evidence>
<dbReference type="InterPro" id="IPR008271">
    <property type="entry name" value="Ser/Thr_kinase_AS"/>
</dbReference>
<gene>
    <name evidence="9" type="ORF">JYZ213_LOCUS36541</name>
</gene>
<protein>
    <recommendedName>
        <fullName evidence="2">cyclin-dependent kinase</fullName>
        <ecNumber evidence="2">2.7.11.22</ecNumber>
    </recommendedName>
</protein>